<dbReference type="GO" id="GO:0004129">
    <property type="term" value="F:cytochrome-c oxidase activity"/>
    <property type="evidence" value="ECO:0007669"/>
    <property type="project" value="UniProtKB-EC"/>
</dbReference>
<feature type="transmembrane region" description="Helical" evidence="9">
    <location>
        <begin position="72"/>
        <end position="91"/>
    </location>
</feature>
<evidence type="ECO:0000256" key="3">
    <source>
        <dbReference type="ARBA" id="ARBA00022692"/>
    </source>
</evidence>
<evidence type="ECO:0000313" key="11">
    <source>
        <dbReference type="EMBL" id="MBH0776360.1"/>
    </source>
</evidence>
<dbReference type="EMBL" id="JADMLG010000003">
    <property type="protein sequence ID" value="MBH0776360.1"/>
    <property type="molecule type" value="Genomic_DNA"/>
</dbReference>
<evidence type="ECO:0000256" key="9">
    <source>
        <dbReference type="SAM" id="Phobius"/>
    </source>
</evidence>
<keyword evidence="3 8" id="KW-0812">Transmembrane</keyword>
<dbReference type="InterPro" id="IPR000298">
    <property type="entry name" value="Cyt_c_oxidase-like_su3"/>
</dbReference>
<feature type="transmembrane region" description="Helical" evidence="9">
    <location>
        <begin position="111"/>
        <end position="133"/>
    </location>
</feature>
<evidence type="ECO:0000256" key="7">
    <source>
        <dbReference type="ARBA" id="ARBA00047816"/>
    </source>
</evidence>
<keyword evidence="4 9" id="KW-1133">Transmembrane helix</keyword>
<name>A0A931MZP0_9NOCA</name>
<dbReference type="GO" id="GO:0019646">
    <property type="term" value="P:aerobic electron transport chain"/>
    <property type="evidence" value="ECO:0007669"/>
    <property type="project" value="InterPro"/>
</dbReference>
<comment type="similarity">
    <text evidence="2 8">Belongs to the cytochrome c oxidase subunit 3 family.</text>
</comment>
<keyword evidence="12" id="KW-1185">Reference proteome</keyword>
<reference evidence="11" key="1">
    <citation type="submission" date="2020-11" db="EMBL/GenBank/DDBJ databases">
        <title>Nocardia NEAU-351.nov., a novel actinomycete isolated from the cow dung.</title>
        <authorList>
            <person name="Zhang X."/>
        </authorList>
    </citation>
    <scope>NUCLEOTIDE SEQUENCE</scope>
    <source>
        <strain evidence="11">NEAU-351</strain>
    </source>
</reference>
<evidence type="ECO:0000256" key="2">
    <source>
        <dbReference type="ARBA" id="ARBA00010581"/>
    </source>
</evidence>
<dbReference type="PROSITE" id="PS50253">
    <property type="entry name" value="COX3"/>
    <property type="match status" value="1"/>
</dbReference>
<feature type="domain" description="Heme-copper oxidase subunit III family profile" evidence="10">
    <location>
        <begin position="1"/>
        <end position="173"/>
    </location>
</feature>
<dbReference type="InterPro" id="IPR013833">
    <property type="entry name" value="Cyt_c_oxidase_su3_a-hlx"/>
</dbReference>
<comment type="catalytic activity">
    <reaction evidence="7">
        <text>4 Fe(II)-[cytochrome c] + O2 + 8 H(+)(in) = 4 Fe(III)-[cytochrome c] + 2 H2O + 4 H(+)(out)</text>
        <dbReference type="Rhea" id="RHEA:11436"/>
        <dbReference type="Rhea" id="RHEA-COMP:10350"/>
        <dbReference type="Rhea" id="RHEA-COMP:14399"/>
        <dbReference type="ChEBI" id="CHEBI:15377"/>
        <dbReference type="ChEBI" id="CHEBI:15378"/>
        <dbReference type="ChEBI" id="CHEBI:15379"/>
        <dbReference type="ChEBI" id="CHEBI:29033"/>
        <dbReference type="ChEBI" id="CHEBI:29034"/>
        <dbReference type="EC" id="7.1.1.9"/>
    </reaction>
</comment>
<evidence type="ECO:0000256" key="6">
    <source>
        <dbReference type="ARBA" id="ARBA00031400"/>
    </source>
</evidence>
<feature type="transmembrane region" description="Helical" evidence="9">
    <location>
        <begin position="5"/>
        <end position="22"/>
    </location>
</feature>
<dbReference type="PANTHER" id="PTHR11403:SF6">
    <property type="entry name" value="NITRIC OXIDE REDUCTASE SUBUNIT E"/>
    <property type="match status" value="1"/>
</dbReference>
<comment type="caution">
    <text evidence="11">The sequence shown here is derived from an EMBL/GenBank/DDBJ whole genome shotgun (WGS) entry which is preliminary data.</text>
</comment>
<comment type="subcellular location">
    <subcellularLocation>
        <location evidence="8">Cell membrane</location>
        <topology evidence="8">Multi-pass membrane protein</topology>
    </subcellularLocation>
    <subcellularLocation>
        <location evidence="1">Membrane</location>
        <topology evidence="1">Multi-pass membrane protein</topology>
    </subcellularLocation>
</comment>
<evidence type="ECO:0000259" key="10">
    <source>
        <dbReference type="PROSITE" id="PS50253"/>
    </source>
</evidence>
<gene>
    <name evidence="11" type="ORF">IT779_08695</name>
</gene>
<protein>
    <recommendedName>
        <fullName evidence="6">Cytochrome aa3 subunit 3</fullName>
    </recommendedName>
</protein>
<dbReference type="PANTHER" id="PTHR11403">
    <property type="entry name" value="CYTOCHROME C OXIDASE SUBUNIT III"/>
    <property type="match status" value="1"/>
</dbReference>
<organism evidence="11 12">
    <name type="scientific">Nocardia bovistercoris</name>
    <dbReference type="NCBI Taxonomy" id="2785916"/>
    <lineage>
        <taxon>Bacteria</taxon>
        <taxon>Bacillati</taxon>
        <taxon>Actinomycetota</taxon>
        <taxon>Actinomycetes</taxon>
        <taxon>Mycobacteriales</taxon>
        <taxon>Nocardiaceae</taxon>
        <taxon>Nocardia</taxon>
    </lineage>
</organism>
<dbReference type="Proteomes" id="UP000655751">
    <property type="component" value="Unassembled WGS sequence"/>
</dbReference>
<evidence type="ECO:0000256" key="1">
    <source>
        <dbReference type="ARBA" id="ARBA00004141"/>
    </source>
</evidence>
<proteinExistence type="inferred from homology"/>
<evidence type="ECO:0000256" key="8">
    <source>
        <dbReference type="RuleBase" id="RU003376"/>
    </source>
</evidence>
<feature type="transmembrane region" description="Helical" evidence="9">
    <location>
        <begin position="42"/>
        <end position="60"/>
    </location>
</feature>
<sequence length="173" mass="19733">MWVMVLGDLLIFGAYFVIFMVHRSMEPQRFLEAQQHLDLNLGTLNTLVLLTSSWLVARGVRAARTLRYDSAIRFTTAAGALGVVFIAIKALEWSTELRAGHTLPGDEFFSFYYVFTGVHLFHVALGLLILAIVVRELRDPRRRAMATVESGAIYWHMVDLLWIVIFGLLYVMR</sequence>
<evidence type="ECO:0000256" key="5">
    <source>
        <dbReference type="ARBA" id="ARBA00023136"/>
    </source>
</evidence>
<evidence type="ECO:0000313" key="12">
    <source>
        <dbReference type="Proteomes" id="UP000655751"/>
    </source>
</evidence>
<accession>A0A931MZP0</accession>
<feature type="transmembrane region" description="Helical" evidence="9">
    <location>
        <begin position="153"/>
        <end position="172"/>
    </location>
</feature>
<dbReference type="InterPro" id="IPR035973">
    <property type="entry name" value="Cyt_c_oxidase_su3-like_sf"/>
</dbReference>
<dbReference type="AlphaFoldDB" id="A0A931MZP0"/>
<evidence type="ECO:0000256" key="4">
    <source>
        <dbReference type="ARBA" id="ARBA00022989"/>
    </source>
</evidence>
<dbReference type="InterPro" id="IPR024791">
    <property type="entry name" value="Cyt_c/ubiquinol_Oxase_su3"/>
</dbReference>
<dbReference type="SUPFAM" id="SSF81452">
    <property type="entry name" value="Cytochrome c oxidase subunit III-like"/>
    <property type="match status" value="1"/>
</dbReference>
<dbReference type="Pfam" id="PF00510">
    <property type="entry name" value="COX3"/>
    <property type="match status" value="1"/>
</dbReference>
<dbReference type="RefSeq" id="WP_196149147.1">
    <property type="nucleotide sequence ID" value="NZ_JADMLG010000003.1"/>
</dbReference>
<dbReference type="Gene3D" id="1.20.120.80">
    <property type="entry name" value="Cytochrome c oxidase, subunit III, four-helix bundle"/>
    <property type="match status" value="1"/>
</dbReference>
<keyword evidence="5 9" id="KW-0472">Membrane</keyword>
<dbReference type="GO" id="GO:0005886">
    <property type="term" value="C:plasma membrane"/>
    <property type="evidence" value="ECO:0007669"/>
    <property type="project" value="UniProtKB-SubCell"/>
</dbReference>